<dbReference type="AlphaFoldDB" id="A0A7D9EV13"/>
<name>A0A7D9EV13_PARCT</name>
<dbReference type="EMBL" id="CACRXK020008909">
    <property type="protein sequence ID" value="CAB4015954.1"/>
    <property type="molecule type" value="Genomic_DNA"/>
</dbReference>
<protein>
    <submittedName>
        <fullName evidence="2">Uncharacterized protein</fullName>
    </submittedName>
</protein>
<dbReference type="Pfam" id="PF17919">
    <property type="entry name" value="RT_RNaseH_2"/>
    <property type="match status" value="1"/>
</dbReference>
<organism evidence="2 3">
    <name type="scientific">Paramuricea clavata</name>
    <name type="common">Red gorgonian</name>
    <name type="synonym">Violescent sea-whip</name>
    <dbReference type="NCBI Taxonomy" id="317549"/>
    <lineage>
        <taxon>Eukaryota</taxon>
        <taxon>Metazoa</taxon>
        <taxon>Cnidaria</taxon>
        <taxon>Anthozoa</taxon>
        <taxon>Octocorallia</taxon>
        <taxon>Malacalcyonacea</taxon>
        <taxon>Plexauridae</taxon>
        <taxon>Paramuricea</taxon>
    </lineage>
</organism>
<sequence length="236" mass="26536">MIVSDLVLTHYDPNLPLQLACDASPVGIGAVLSHVMTDGTERPIAFASRYLSKAERNYAQIDKEALATVWGVKKFHNYLFGKSIKRGGKDIPPHVSYPLVRLSWHVPNYSGKDKWLPGIVRAQTGPLSYEIKVGPNRIWRRHIDQLRASSVKVNDQSDDTAEPHLELGETGQNIAPADEIVAERDIELTMNPPVVQLQEAGRATIESEQRYPTRSHQPPERWGLNCLIRKLFKKTT</sequence>
<evidence type="ECO:0000256" key="1">
    <source>
        <dbReference type="ARBA" id="ARBA00023268"/>
    </source>
</evidence>
<dbReference type="PANTHER" id="PTHR37984">
    <property type="entry name" value="PROTEIN CBG26694"/>
    <property type="match status" value="1"/>
</dbReference>
<dbReference type="CDD" id="cd09274">
    <property type="entry name" value="RNase_HI_RT_Ty3"/>
    <property type="match status" value="1"/>
</dbReference>
<dbReference type="FunFam" id="3.10.20.370:FF:000001">
    <property type="entry name" value="Retrovirus-related Pol polyprotein from transposon 17.6-like protein"/>
    <property type="match status" value="1"/>
</dbReference>
<dbReference type="SUPFAM" id="SSF56672">
    <property type="entry name" value="DNA/RNA polymerases"/>
    <property type="match status" value="1"/>
</dbReference>
<proteinExistence type="predicted"/>
<keyword evidence="1" id="KW-0511">Multifunctional enzyme</keyword>
<accession>A0A7D9EV13</accession>
<dbReference type="InterPro" id="IPR050951">
    <property type="entry name" value="Retrovirus_Pol_polyprotein"/>
</dbReference>
<keyword evidence="3" id="KW-1185">Reference proteome</keyword>
<dbReference type="OrthoDB" id="5978043at2759"/>
<dbReference type="GO" id="GO:0003824">
    <property type="term" value="F:catalytic activity"/>
    <property type="evidence" value="ECO:0007669"/>
    <property type="project" value="UniProtKB-KW"/>
</dbReference>
<evidence type="ECO:0000313" key="2">
    <source>
        <dbReference type="EMBL" id="CAB4015954.1"/>
    </source>
</evidence>
<gene>
    <name evidence="2" type="ORF">PACLA_8A071988</name>
</gene>
<reference evidence="2" key="1">
    <citation type="submission" date="2020-04" db="EMBL/GenBank/DDBJ databases">
        <authorList>
            <person name="Alioto T."/>
            <person name="Alioto T."/>
            <person name="Gomez Garrido J."/>
        </authorList>
    </citation>
    <scope>NUCLEOTIDE SEQUENCE</scope>
    <source>
        <strain evidence="2">A484AB</strain>
    </source>
</reference>
<comment type="caution">
    <text evidence="2">The sequence shown here is derived from an EMBL/GenBank/DDBJ whole genome shotgun (WGS) entry which is preliminary data.</text>
</comment>
<dbReference type="InterPro" id="IPR041577">
    <property type="entry name" value="RT_RNaseH_2"/>
</dbReference>
<dbReference type="InterPro" id="IPR043502">
    <property type="entry name" value="DNA/RNA_pol_sf"/>
</dbReference>
<dbReference type="Gene3D" id="3.10.20.370">
    <property type="match status" value="1"/>
</dbReference>
<evidence type="ECO:0000313" key="3">
    <source>
        <dbReference type="Proteomes" id="UP001152795"/>
    </source>
</evidence>
<dbReference type="Proteomes" id="UP001152795">
    <property type="component" value="Unassembled WGS sequence"/>
</dbReference>
<dbReference type="PANTHER" id="PTHR37984:SF5">
    <property type="entry name" value="PROTEIN NYNRIN-LIKE"/>
    <property type="match status" value="1"/>
</dbReference>